<gene>
    <name evidence="6" type="ORF">FJU08_08750</name>
</gene>
<dbReference type="Gene3D" id="3.40.50.300">
    <property type="entry name" value="P-loop containing nucleotide triphosphate hydrolases"/>
    <property type="match status" value="1"/>
</dbReference>
<dbReference type="PROSITE" id="PS50893">
    <property type="entry name" value="ABC_TRANSPORTER_2"/>
    <property type="match status" value="1"/>
</dbReference>
<dbReference type="OrthoDB" id="9778547at2"/>
<keyword evidence="3" id="KW-0547">Nucleotide-binding</keyword>
<accession>A0A506UB46</accession>
<evidence type="ECO:0000256" key="4">
    <source>
        <dbReference type="ARBA" id="ARBA00022840"/>
    </source>
</evidence>
<dbReference type="Proteomes" id="UP000318801">
    <property type="component" value="Unassembled WGS sequence"/>
</dbReference>
<dbReference type="CDD" id="cd03230">
    <property type="entry name" value="ABC_DR_subfamily_A"/>
    <property type="match status" value="1"/>
</dbReference>
<dbReference type="PANTHER" id="PTHR43335">
    <property type="entry name" value="ABC TRANSPORTER, ATP-BINDING PROTEIN"/>
    <property type="match status" value="1"/>
</dbReference>
<comment type="caution">
    <text evidence="6">The sequence shown here is derived from an EMBL/GenBank/DDBJ whole genome shotgun (WGS) entry which is preliminary data.</text>
</comment>
<dbReference type="InterPro" id="IPR003439">
    <property type="entry name" value="ABC_transporter-like_ATP-bd"/>
</dbReference>
<feature type="domain" description="ABC transporter" evidence="5">
    <location>
        <begin position="6"/>
        <end position="236"/>
    </location>
</feature>
<evidence type="ECO:0000313" key="6">
    <source>
        <dbReference type="EMBL" id="TPW30758.1"/>
    </source>
</evidence>
<reference evidence="6 7" key="1">
    <citation type="submission" date="2019-06" db="EMBL/GenBank/DDBJ databases">
        <authorList>
            <person name="Li M."/>
        </authorList>
    </citation>
    <scope>NUCLEOTIDE SEQUENCE [LARGE SCALE GENOMIC DNA]</scope>
    <source>
        <strain evidence="6 7">BGMRC2036</strain>
    </source>
</reference>
<comment type="similarity">
    <text evidence="1">Belongs to the ABC transporter superfamily.</text>
</comment>
<keyword evidence="2" id="KW-0813">Transport</keyword>
<evidence type="ECO:0000256" key="3">
    <source>
        <dbReference type="ARBA" id="ARBA00022741"/>
    </source>
</evidence>
<keyword evidence="7" id="KW-1185">Reference proteome</keyword>
<keyword evidence="4 6" id="KW-0067">ATP-binding</keyword>
<dbReference type="PANTHER" id="PTHR43335:SF11">
    <property type="entry name" value="ABC TRANSPORTER RELATED"/>
    <property type="match status" value="1"/>
</dbReference>
<dbReference type="AlphaFoldDB" id="A0A506UB46"/>
<dbReference type="GO" id="GO:0005524">
    <property type="term" value="F:ATP binding"/>
    <property type="evidence" value="ECO:0007669"/>
    <property type="project" value="UniProtKB-KW"/>
</dbReference>
<evidence type="ECO:0000256" key="2">
    <source>
        <dbReference type="ARBA" id="ARBA00022448"/>
    </source>
</evidence>
<evidence type="ECO:0000313" key="7">
    <source>
        <dbReference type="Proteomes" id="UP000318801"/>
    </source>
</evidence>
<dbReference type="InterPro" id="IPR003593">
    <property type="entry name" value="AAA+_ATPase"/>
</dbReference>
<proteinExistence type="inferred from homology"/>
<dbReference type="SUPFAM" id="SSF52540">
    <property type="entry name" value="P-loop containing nucleoside triphosphate hydrolases"/>
    <property type="match status" value="1"/>
</dbReference>
<dbReference type="EMBL" id="VHLG01000004">
    <property type="protein sequence ID" value="TPW30758.1"/>
    <property type="molecule type" value="Genomic_DNA"/>
</dbReference>
<protein>
    <submittedName>
        <fullName evidence="6">ABC transporter ATP-binding protein</fullName>
    </submittedName>
</protein>
<dbReference type="InterPro" id="IPR027417">
    <property type="entry name" value="P-loop_NTPase"/>
</dbReference>
<dbReference type="Pfam" id="PF00005">
    <property type="entry name" value="ABC_tran"/>
    <property type="match status" value="1"/>
</dbReference>
<name>A0A506UB46_9HYPH</name>
<evidence type="ECO:0000259" key="5">
    <source>
        <dbReference type="PROSITE" id="PS50893"/>
    </source>
</evidence>
<dbReference type="RefSeq" id="WP_141148629.1">
    <property type="nucleotide sequence ID" value="NZ_VHLG01000004.1"/>
</dbReference>
<dbReference type="GO" id="GO:0016887">
    <property type="term" value="F:ATP hydrolysis activity"/>
    <property type="evidence" value="ECO:0007669"/>
    <property type="project" value="InterPro"/>
</dbReference>
<organism evidence="6 7">
    <name type="scientific">Martelella alba</name>
    <dbReference type="NCBI Taxonomy" id="2590451"/>
    <lineage>
        <taxon>Bacteria</taxon>
        <taxon>Pseudomonadati</taxon>
        <taxon>Pseudomonadota</taxon>
        <taxon>Alphaproteobacteria</taxon>
        <taxon>Hyphomicrobiales</taxon>
        <taxon>Aurantimonadaceae</taxon>
        <taxon>Martelella</taxon>
    </lineage>
</organism>
<evidence type="ECO:0000256" key="1">
    <source>
        <dbReference type="ARBA" id="ARBA00005417"/>
    </source>
</evidence>
<dbReference type="SMART" id="SM00382">
    <property type="entry name" value="AAA"/>
    <property type="match status" value="1"/>
</dbReference>
<sequence length="312" mass="33432">MSAPVIEVENLTKRYRNTVAVDGINLTIGRGEIFGLLGPNGAGKTTTILMLLGLTEPTFGSVRILGHDPLREPLEVKRRVGYLPDAVGFYDQLSARENLAFTARLGGIGAEDASARIEQAMARVRLTDVTDRRVSSFSRGMRQRLGIAELLVKGSEVAILDEPTAGLDPQSTQELLELIVTLSREGMTIVLSSHLLSMVQAICTRVALFNKGKVGLLGRVPDLASQVLGGAYVIEAEIADIDPEATLSNLEGVTRVSPMQSGLTRIDATGDVRSAVARTVVEAGGTLKSLSISRSDLDDVYARYFEEVSHAA</sequence>